<name>A0A165S9A1_9AGAM</name>
<evidence type="ECO:0000313" key="3">
    <source>
        <dbReference type="Proteomes" id="UP000076761"/>
    </source>
</evidence>
<keyword evidence="3" id="KW-1185">Reference proteome</keyword>
<sequence length="175" mass="19267">MDRIRHGRSAPRSRGQRGMDKPEAQLTTPTISILLGHKREGRVSDNSGRDLWRRNREGCTECTGHSWTRSNRRVLRQPLLQRANSDSPEGWQVGTVGIAFPPPLLSETCLAVFGKSLVAFTAFTPDTVGTTGTKNRADFVRHRQATSRPSTSAEDAVQDLTIKINSGVLVGFLEA</sequence>
<feature type="region of interest" description="Disordered" evidence="1">
    <location>
        <begin position="1"/>
        <end position="26"/>
    </location>
</feature>
<accession>A0A165S9A1</accession>
<dbReference type="AlphaFoldDB" id="A0A165S9A1"/>
<dbReference type="EMBL" id="KV425575">
    <property type="protein sequence ID" value="KZT24837.1"/>
    <property type="molecule type" value="Genomic_DNA"/>
</dbReference>
<protein>
    <submittedName>
        <fullName evidence="2">Uncharacterized protein</fullName>
    </submittedName>
</protein>
<gene>
    <name evidence="2" type="ORF">NEOLEDRAFT_397798</name>
</gene>
<evidence type="ECO:0000313" key="2">
    <source>
        <dbReference type="EMBL" id="KZT24837.1"/>
    </source>
</evidence>
<feature type="compositionally biased region" description="Basic residues" evidence="1">
    <location>
        <begin position="1"/>
        <end position="15"/>
    </location>
</feature>
<organism evidence="2 3">
    <name type="scientific">Neolentinus lepideus HHB14362 ss-1</name>
    <dbReference type="NCBI Taxonomy" id="1314782"/>
    <lineage>
        <taxon>Eukaryota</taxon>
        <taxon>Fungi</taxon>
        <taxon>Dikarya</taxon>
        <taxon>Basidiomycota</taxon>
        <taxon>Agaricomycotina</taxon>
        <taxon>Agaricomycetes</taxon>
        <taxon>Gloeophyllales</taxon>
        <taxon>Gloeophyllaceae</taxon>
        <taxon>Neolentinus</taxon>
    </lineage>
</organism>
<evidence type="ECO:0000256" key="1">
    <source>
        <dbReference type="SAM" id="MobiDB-lite"/>
    </source>
</evidence>
<reference evidence="2 3" key="1">
    <citation type="journal article" date="2016" name="Mol. Biol. Evol.">
        <title>Comparative Genomics of Early-Diverging Mushroom-Forming Fungi Provides Insights into the Origins of Lignocellulose Decay Capabilities.</title>
        <authorList>
            <person name="Nagy L.G."/>
            <person name="Riley R."/>
            <person name="Tritt A."/>
            <person name="Adam C."/>
            <person name="Daum C."/>
            <person name="Floudas D."/>
            <person name="Sun H."/>
            <person name="Yadav J.S."/>
            <person name="Pangilinan J."/>
            <person name="Larsson K.H."/>
            <person name="Matsuura K."/>
            <person name="Barry K."/>
            <person name="Labutti K."/>
            <person name="Kuo R."/>
            <person name="Ohm R.A."/>
            <person name="Bhattacharya S.S."/>
            <person name="Shirouzu T."/>
            <person name="Yoshinaga Y."/>
            <person name="Martin F.M."/>
            <person name="Grigoriev I.V."/>
            <person name="Hibbett D.S."/>
        </authorList>
    </citation>
    <scope>NUCLEOTIDE SEQUENCE [LARGE SCALE GENOMIC DNA]</scope>
    <source>
        <strain evidence="2 3">HHB14362 ss-1</strain>
    </source>
</reference>
<proteinExistence type="predicted"/>
<dbReference type="InParanoid" id="A0A165S9A1"/>
<dbReference type="Proteomes" id="UP000076761">
    <property type="component" value="Unassembled WGS sequence"/>
</dbReference>